<evidence type="ECO:0000256" key="3">
    <source>
        <dbReference type="ARBA" id="ARBA00022676"/>
    </source>
</evidence>
<evidence type="ECO:0000256" key="2">
    <source>
        <dbReference type="ARBA" id="ARBA00012588"/>
    </source>
</evidence>
<keyword evidence="3" id="KW-0328">Glycosyltransferase</keyword>
<dbReference type="EC" id="2.4.1.21" evidence="2"/>
<organism evidence="6 7">
    <name type="scientific">Candidatus Limisoma faecipullorum</name>
    <dbReference type="NCBI Taxonomy" id="2840854"/>
    <lineage>
        <taxon>Bacteria</taxon>
        <taxon>Pseudomonadati</taxon>
        <taxon>Bacteroidota</taxon>
        <taxon>Bacteroidia</taxon>
        <taxon>Bacteroidales</taxon>
        <taxon>Candidatus Limisoma</taxon>
    </lineage>
</organism>
<gene>
    <name evidence="6" type="ORF">IAB88_04095</name>
</gene>
<dbReference type="AlphaFoldDB" id="A0A9D9IQ02"/>
<dbReference type="Gene3D" id="3.40.50.2000">
    <property type="entry name" value="Glycogen Phosphorylase B"/>
    <property type="match status" value="1"/>
</dbReference>
<reference evidence="6" key="1">
    <citation type="submission" date="2020-10" db="EMBL/GenBank/DDBJ databases">
        <authorList>
            <person name="Gilroy R."/>
        </authorList>
    </citation>
    <scope>NUCLEOTIDE SEQUENCE</scope>
    <source>
        <strain evidence="6">6919</strain>
    </source>
</reference>
<keyword evidence="4" id="KW-0808">Transferase</keyword>
<comment type="catalytic activity">
    <reaction evidence="1">
        <text>[(1-&gt;4)-alpha-D-glucosyl](n) + ADP-alpha-D-glucose = [(1-&gt;4)-alpha-D-glucosyl](n+1) + ADP + H(+)</text>
        <dbReference type="Rhea" id="RHEA:18189"/>
        <dbReference type="Rhea" id="RHEA-COMP:9584"/>
        <dbReference type="Rhea" id="RHEA-COMP:9587"/>
        <dbReference type="ChEBI" id="CHEBI:15378"/>
        <dbReference type="ChEBI" id="CHEBI:15444"/>
        <dbReference type="ChEBI" id="CHEBI:57498"/>
        <dbReference type="ChEBI" id="CHEBI:456216"/>
        <dbReference type="EC" id="2.4.1.21"/>
    </reaction>
</comment>
<dbReference type="EMBL" id="JADIMC010000047">
    <property type="protein sequence ID" value="MBO8476155.1"/>
    <property type="molecule type" value="Genomic_DNA"/>
</dbReference>
<dbReference type="InterPro" id="IPR013534">
    <property type="entry name" value="Starch_synth_cat_dom"/>
</dbReference>
<dbReference type="GO" id="GO:0009011">
    <property type="term" value="F:alpha-1,4-glucan glucosyltransferase (ADP-glucose donor) activity"/>
    <property type="evidence" value="ECO:0007669"/>
    <property type="project" value="UniProtKB-EC"/>
</dbReference>
<comment type="caution">
    <text evidence="6">The sequence shown here is derived from an EMBL/GenBank/DDBJ whole genome shotgun (WGS) entry which is preliminary data.</text>
</comment>
<evidence type="ECO:0000256" key="1">
    <source>
        <dbReference type="ARBA" id="ARBA00001478"/>
    </source>
</evidence>
<proteinExistence type="predicted"/>
<evidence type="ECO:0000259" key="5">
    <source>
        <dbReference type="Pfam" id="PF08323"/>
    </source>
</evidence>
<feature type="domain" description="Starch synthase catalytic" evidence="5">
    <location>
        <begin position="5"/>
        <end position="197"/>
    </location>
</feature>
<protein>
    <recommendedName>
        <fullName evidence="2">starch synthase</fullName>
        <ecNumber evidence="2">2.4.1.21</ecNumber>
    </recommendedName>
</protein>
<dbReference type="Pfam" id="PF08323">
    <property type="entry name" value="Glyco_transf_5"/>
    <property type="match status" value="1"/>
</dbReference>
<dbReference type="SUPFAM" id="SSF53756">
    <property type="entry name" value="UDP-Glycosyltransferase/glycogen phosphorylase"/>
    <property type="match status" value="1"/>
</dbReference>
<evidence type="ECO:0000313" key="6">
    <source>
        <dbReference type="EMBL" id="MBO8476155.1"/>
    </source>
</evidence>
<sequence>MSNGKVLFISQEITPYLPESEMANMGHDMPQGMQEQGFEVRTFMPKYGCINERRNQLHEVIRLSGMNLIIDDTDHQLIIKVATLQPARMQVYFIYNDDYFQKNPDKGLETEQSPELNDERCMFFVRGTIETVKKLRWEANIVHCQGWISALAPMYIKKLYSDDPSFRGSKIVYSLFGSTFDGTLDPRFEEKLRMDGFTDKDLAPVAGKPIGFSELAQLALAHSDGVVIHTKDVAPELLKFIEDNHIPCLTLQEGDENIAEKCTEFYNTL</sequence>
<reference evidence="6" key="2">
    <citation type="journal article" date="2021" name="PeerJ">
        <title>Extensive microbial diversity within the chicken gut microbiome revealed by metagenomics and culture.</title>
        <authorList>
            <person name="Gilroy R."/>
            <person name="Ravi A."/>
            <person name="Getino M."/>
            <person name="Pursley I."/>
            <person name="Horton D.L."/>
            <person name="Alikhan N.F."/>
            <person name="Baker D."/>
            <person name="Gharbi K."/>
            <person name="Hall N."/>
            <person name="Watson M."/>
            <person name="Adriaenssens E.M."/>
            <person name="Foster-Nyarko E."/>
            <person name="Jarju S."/>
            <person name="Secka A."/>
            <person name="Antonio M."/>
            <person name="Oren A."/>
            <person name="Chaudhuri R.R."/>
            <person name="La Ragione R."/>
            <person name="Hildebrand F."/>
            <person name="Pallen M.J."/>
        </authorList>
    </citation>
    <scope>NUCLEOTIDE SEQUENCE</scope>
    <source>
        <strain evidence="6">6919</strain>
    </source>
</reference>
<accession>A0A9D9IQ02</accession>
<dbReference type="Proteomes" id="UP000823598">
    <property type="component" value="Unassembled WGS sequence"/>
</dbReference>
<name>A0A9D9IQ02_9BACT</name>
<evidence type="ECO:0000313" key="7">
    <source>
        <dbReference type="Proteomes" id="UP000823598"/>
    </source>
</evidence>
<evidence type="ECO:0000256" key="4">
    <source>
        <dbReference type="ARBA" id="ARBA00022679"/>
    </source>
</evidence>